<evidence type="ECO:0000313" key="3">
    <source>
        <dbReference type="EMBL" id="KAK6925215.1"/>
    </source>
</evidence>
<reference evidence="3 4" key="1">
    <citation type="submission" date="2023-12" db="EMBL/GenBank/DDBJ databases">
        <title>A high-quality genome assembly for Dillenia turbinata (Dilleniales).</title>
        <authorList>
            <person name="Chanderbali A."/>
        </authorList>
    </citation>
    <scope>NUCLEOTIDE SEQUENCE [LARGE SCALE GENOMIC DNA]</scope>
    <source>
        <strain evidence="3">LSX21</strain>
        <tissue evidence="3">Leaf</tissue>
    </source>
</reference>
<feature type="region of interest" description="Disordered" evidence="1">
    <location>
        <begin position="115"/>
        <end position="149"/>
    </location>
</feature>
<gene>
    <name evidence="3" type="ORF">RJ641_009541</name>
</gene>
<sequence>MLYLNSVVSLHPAILAISLFICAAAVAALCASHAKDRTTKEPNNSRIGENAKALFRGLAGKKAINAFKSRKRIAQESGGQAEEGYGSGGVWQKPILMGDKCQPLNFSGVINYDGTGKQLSEPLVRSPKPSDVTRSEEIEEKENKVYNRS</sequence>
<keyword evidence="2" id="KW-1133">Transmembrane helix</keyword>
<dbReference type="EMBL" id="JBAMMX010000016">
    <property type="protein sequence ID" value="KAK6925215.1"/>
    <property type="molecule type" value="Genomic_DNA"/>
</dbReference>
<dbReference type="Proteomes" id="UP001370490">
    <property type="component" value="Unassembled WGS sequence"/>
</dbReference>
<feature type="compositionally biased region" description="Basic and acidic residues" evidence="1">
    <location>
        <begin position="131"/>
        <end position="149"/>
    </location>
</feature>
<accession>A0AAN8Z7F9</accession>
<evidence type="ECO:0000256" key="2">
    <source>
        <dbReference type="SAM" id="Phobius"/>
    </source>
</evidence>
<name>A0AAN8Z7F9_9MAGN</name>
<dbReference type="PANTHER" id="PTHR33237:SF50">
    <property type="entry name" value="TRANSMEMBRANE PROTEIN"/>
    <property type="match status" value="1"/>
</dbReference>
<dbReference type="PANTHER" id="PTHR33237">
    <property type="entry name" value="F2P16.13 PROTEIN-RELATED"/>
    <property type="match status" value="1"/>
</dbReference>
<protein>
    <submittedName>
        <fullName evidence="3">Uncharacterized protein</fullName>
    </submittedName>
</protein>
<keyword evidence="2" id="KW-0812">Transmembrane</keyword>
<comment type="caution">
    <text evidence="3">The sequence shown here is derived from an EMBL/GenBank/DDBJ whole genome shotgun (WGS) entry which is preliminary data.</text>
</comment>
<proteinExistence type="predicted"/>
<feature type="transmembrane region" description="Helical" evidence="2">
    <location>
        <begin position="12"/>
        <end position="31"/>
    </location>
</feature>
<keyword evidence="2" id="KW-0472">Membrane</keyword>
<keyword evidence="4" id="KW-1185">Reference proteome</keyword>
<dbReference type="AlphaFoldDB" id="A0AAN8Z7F9"/>
<evidence type="ECO:0000313" key="4">
    <source>
        <dbReference type="Proteomes" id="UP001370490"/>
    </source>
</evidence>
<organism evidence="3 4">
    <name type="scientific">Dillenia turbinata</name>
    <dbReference type="NCBI Taxonomy" id="194707"/>
    <lineage>
        <taxon>Eukaryota</taxon>
        <taxon>Viridiplantae</taxon>
        <taxon>Streptophyta</taxon>
        <taxon>Embryophyta</taxon>
        <taxon>Tracheophyta</taxon>
        <taxon>Spermatophyta</taxon>
        <taxon>Magnoliopsida</taxon>
        <taxon>eudicotyledons</taxon>
        <taxon>Gunneridae</taxon>
        <taxon>Pentapetalae</taxon>
        <taxon>Dilleniales</taxon>
        <taxon>Dilleniaceae</taxon>
        <taxon>Dillenia</taxon>
    </lineage>
</organism>
<evidence type="ECO:0000256" key="1">
    <source>
        <dbReference type="SAM" id="MobiDB-lite"/>
    </source>
</evidence>